<dbReference type="Pfam" id="PF24157">
    <property type="entry name" value="DUF7408"/>
    <property type="match status" value="1"/>
</dbReference>
<feature type="transmembrane region" description="Helical" evidence="2">
    <location>
        <begin position="15"/>
        <end position="37"/>
    </location>
</feature>
<dbReference type="PANTHER" id="PTHR37464">
    <property type="entry name" value="BLL2463 PROTEIN"/>
    <property type="match status" value="1"/>
</dbReference>
<evidence type="ECO:0000259" key="6">
    <source>
        <dbReference type="Pfam" id="PF24156"/>
    </source>
</evidence>
<feature type="domain" description="DUF7407" evidence="6">
    <location>
        <begin position="231"/>
        <end position="304"/>
    </location>
</feature>
<dbReference type="InterPro" id="IPR055831">
    <property type="entry name" value="DUF7408"/>
</dbReference>
<evidence type="ECO:0000259" key="3">
    <source>
        <dbReference type="Pfam" id="PF07584"/>
    </source>
</evidence>
<dbReference type="EnsemblBacteria" id="AAV46162">
    <property type="protein sequence ID" value="AAV46162"/>
    <property type="gene ID" value="rrnAC1218"/>
</dbReference>
<dbReference type="KEGG" id="hma:rrnAC1218"/>
<evidence type="ECO:0000256" key="2">
    <source>
        <dbReference type="SAM" id="Phobius"/>
    </source>
</evidence>
<accession>Q5V2U0</accession>
<dbReference type="NCBIfam" id="TIGR02226">
    <property type="entry name" value="two_anch"/>
    <property type="match status" value="1"/>
</dbReference>
<dbReference type="PATRIC" id="fig|272569.17.peg.1929"/>
<keyword evidence="2" id="KW-1133">Transmembrane helix</keyword>
<evidence type="ECO:0000313" key="9">
    <source>
        <dbReference type="Proteomes" id="UP000001169"/>
    </source>
</evidence>
<dbReference type="AlphaFoldDB" id="Q5V2U0"/>
<dbReference type="Gene3D" id="3.40.50.880">
    <property type="match status" value="1"/>
</dbReference>
<feature type="compositionally biased region" description="Polar residues" evidence="1">
    <location>
        <begin position="552"/>
        <end position="570"/>
    </location>
</feature>
<dbReference type="InterPro" id="IPR024163">
    <property type="entry name" value="Aerotolerance_reg_N"/>
</dbReference>
<dbReference type="InterPro" id="IPR036465">
    <property type="entry name" value="vWFA_dom_sf"/>
</dbReference>
<dbReference type="Pfam" id="PF24155">
    <property type="entry name" value="DUF7406"/>
    <property type="match status" value="1"/>
</dbReference>
<feature type="transmembrane region" description="Helical" evidence="2">
    <location>
        <begin position="72"/>
        <end position="93"/>
    </location>
</feature>
<dbReference type="Pfam" id="PF24156">
    <property type="entry name" value="DUF7407"/>
    <property type="match status" value="1"/>
</dbReference>
<evidence type="ECO:0000313" key="8">
    <source>
        <dbReference type="EMBL" id="AAV46162.1"/>
    </source>
</evidence>
<sequence length="606" mass="64402">MPPPPDTSTMVLSDVLLAPLGLAALLLTVPIVVLYLIRPDPQELTLPTFQFLVAGERQQSATPFLERISRSLLLLLQVLVVLVLAVGLATPYVTVSERATVAETVIVVDTSASMQTDADGQTRFQQAVAAARDEVTGTTSVVTTTNGGEVVLQRGTPTAAQGTLDGLSPTDAPGALSGAISQAASLAGENARVVVLSDFAGEEWTTAVTTARGRGLSVDLQQFDGGGDGNVGFIDRRFSGSAVTLSVKNYGDSTVTRTVRLGNARQELQLGPDDVGSVTLPVPASGSEARLSPGDSFPTDDSVYVAAPADAAVDVLVLTNDRNRYLTTALSVVDRVNVTVRQPPTTIQGDYDIILYSNVDRSSLLPGNVETGRELVEDGGGVAVLAQDNLPQRYRDLLLIEPGETKAGATVGQTAQTQLTRGIDFQPPEEYVSGSLRSGSAQVQLSDGTPLIATEDRNGGRLMYYGYIEDRSSFKFNYQYPVFWKRAVYYLADREPLPALNHETGETVRFGNTTVEGPAGPVSGNSVPLQRAGLYRSQSRQVSASLLDESESNTNVEALDQRSGTAGNLTRTERRSVPQPLTEYVALGGLVLALAEVGYLRRRGDL</sequence>
<evidence type="ECO:0000259" key="5">
    <source>
        <dbReference type="Pfam" id="PF24155"/>
    </source>
</evidence>
<keyword evidence="9" id="KW-1185">Reference proteome</keyword>
<feature type="domain" description="DUF7408" evidence="7">
    <location>
        <begin position="314"/>
        <end position="487"/>
    </location>
</feature>
<dbReference type="InterPro" id="IPR029062">
    <property type="entry name" value="Class_I_gatase-like"/>
</dbReference>
<dbReference type="SUPFAM" id="SSF53300">
    <property type="entry name" value="vWA-like"/>
    <property type="match status" value="1"/>
</dbReference>
<dbReference type="Gene3D" id="3.40.50.410">
    <property type="entry name" value="von Willebrand factor, type A domain"/>
    <property type="match status" value="1"/>
</dbReference>
<feature type="domain" description="Aerotolerance regulator N-terminal" evidence="3">
    <location>
        <begin position="16"/>
        <end position="91"/>
    </location>
</feature>
<dbReference type="STRING" id="272569.rrnAC1218"/>
<dbReference type="InterPro" id="IPR011933">
    <property type="entry name" value="Double_TM_dom"/>
</dbReference>
<dbReference type="InterPro" id="IPR055830">
    <property type="entry name" value="DUF7407"/>
</dbReference>
<dbReference type="InterPro" id="IPR002035">
    <property type="entry name" value="VWF_A"/>
</dbReference>
<dbReference type="PANTHER" id="PTHR37464:SF1">
    <property type="entry name" value="BLL2463 PROTEIN"/>
    <property type="match status" value="1"/>
</dbReference>
<dbReference type="InterPro" id="IPR055829">
    <property type="entry name" value="DUF7406"/>
</dbReference>
<feature type="domain" description="VWFA" evidence="4">
    <location>
        <begin position="104"/>
        <end position="199"/>
    </location>
</feature>
<dbReference type="PaxDb" id="272569-rrnAC1218"/>
<evidence type="ECO:0000259" key="7">
    <source>
        <dbReference type="Pfam" id="PF24157"/>
    </source>
</evidence>
<dbReference type="eggNOG" id="arCOG02905">
    <property type="taxonomic scope" value="Archaea"/>
</dbReference>
<organism evidence="8 9">
    <name type="scientific">Haloarcula marismortui (strain ATCC 43049 / DSM 3752 / JCM 8966 / VKM B-1809)</name>
    <name type="common">Halobacterium marismortui</name>
    <dbReference type="NCBI Taxonomy" id="272569"/>
    <lineage>
        <taxon>Archaea</taxon>
        <taxon>Methanobacteriati</taxon>
        <taxon>Methanobacteriota</taxon>
        <taxon>Stenosarchaea group</taxon>
        <taxon>Halobacteria</taxon>
        <taxon>Halobacteriales</taxon>
        <taxon>Haloarculaceae</taxon>
        <taxon>Haloarcula</taxon>
    </lineage>
</organism>
<evidence type="ECO:0000256" key="1">
    <source>
        <dbReference type="SAM" id="MobiDB-lite"/>
    </source>
</evidence>
<dbReference type="EMBL" id="AY596297">
    <property type="protein sequence ID" value="AAV46162.1"/>
    <property type="molecule type" value="Genomic_DNA"/>
</dbReference>
<gene>
    <name evidence="8" type="ordered locus">rrnAC1218</name>
</gene>
<keyword evidence="2" id="KW-0472">Membrane</keyword>
<reference evidence="8 9" key="1">
    <citation type="journal article" date="2004" name="Genome Res.">
        <title>Genome sequence of Haloarcula marismortui: a halophilic archaeon from the Dead Sea.</title>
        <authorList>
            <person name="Baliga N.S."/>
            <person name="Bonneau R."/>
            <person name="Facciotti M.T."/>
            <person name="Pan M."/>
            <person name="Glusman G."/>
            <person name="Deutsch E.W."/>
            <person name="Shannon P."/>
            <person name="Chiu Y."/>
            <person name="Weng R.S."/>
            <person name="Gan R.R."/>
            <person name="Hung P."/>
            <person name="Date S.V."/>
            <person name="Marcotte E."/>
            <person name="Hood L."/>
            <person name="Ng W.V."/>
        </authorList>
    </citation>
    <scope>NUCLEOTIDE SEQUENCE [LARGE SCALE GENOMIC DNA]</scope>
    <source>
        <strain evidence="9">ATCC 43049 / DSM 3752 / JCM 8966 / VKM B-1809</strain>
    </source>
</reference>
<dbReference type="Pfam" id="PF07584">
    <property type="entry name" value="BatA"/>
    <property type="match status" value="1"/>
</dbReference>
<dbReference type="Proteomes" id="UP000001169">
    <property type="component" value="Chromosome I"/>
</dbReference>
<dbReference type="Pfam" id="PF13519">
    <property type="entry name" value="VWA_2"/>
    <property type="match status" value="1"/>
</dbReference>
<feature type="domain" description="DUF7406" evidence="5">
    <location>
        <begin position="494"/>
        <end position="544"/>
    </location>
</feature>
<keyword evidence="2" id="KW-0812">Transmembrane</keyword>
<name>Q5V2U0_HALMA</name>
<dbReference type="HOGENOM" id="CLU_032105_0_0_2"/>
<protein>
    <recommendedName>
        <fullName evidence="10">VWA domain-containing protein</fullName>
    </recommendedName>
</protein>
<feature type="region of interest" description="Disordered" evidence="1">
    <location>
        <begin position="547"/>
        <end position="575"/>
    </location>
</feature>
<dbReference type="SUPFAM" id="SSF52317">
    <property type="entry name" value="Class I glutamine amidotransferase-like"/>
    <property type="match status" value="1"/>
</dbReference>
<proteinExistence type="predicted"/>
<evidence type="ECO:0000259" key="4">
    <source>
        <dbReference type="Pfam" id="PF13519"/>
    </source>
</evidence>
<evidence type="ECO:0008006" key="10">
    <source>
        <dbReference type="Google" id="ProtNLM"/>
    </source>
</evidence>